<dbReference type="PROSITE" id="PS50893">
    <property type="entry name" value="ABC_TRANSPORTER_2"/>
    <property type="match status" value="1"/>
</dbReference>
<evidence type="ECO:0000313" key="6">
    <source>
        <dbReference type="EMBL" id="MBK1617744.1"/>
    </source>
</evidence>
<dbReference type="InterPro" id="IPR050683">
    <property type="entry name" value="Bact_Polysacc_Export_ATP-bd"/>
</dbReference>
<dbReference type="GO" id="GO:0005524">
    <property type="term" value="F:ATP binding"/>
    <property type="evidence" value="ECO:0007669"/>
    <property type="project" value="UniProtKB-KW"/>
</dbReference>
<accession>A0A9X1B3A0</accession>
<organism evidence="6 7">
    <name type="scientific">Lamprobacter modestohalophilus</name>
    <dbReference type="NCBI Taxonomy" id="1064514"/>
    <lineage>
        <taxon>Bacteria</taxon>
        <taxon>Pseudomonadati</taxon>
        <taxon>Pseudomonadota</taxon>
        <taxon>Gammaproteobacteria</taxon>
        <taxon>Chromatiales</taxon>
        <taxon>Chromatiaceae</taxon>
        <taxon>Lamprobacter</taxon>
    </lineage>
</organism>
<dbReference type="InterPro" id="IPR029439">
    <property type="entry name" value="Wzt_C"/>
</dbReference>
<dbReference type="Gene3D" id="2.70.50.60">
    <property type="entry name" value="abc- transporter (atp binding component) like domain"/>
    <property type="match status" value="1"/>
</dbReference>
<evidence type="ECO:0000256" key="4">
    <source>
        <dbReference type="ARBA" id="ARBA00022840"/>
    </source>
</evidence>
<sequence length="408" mass="45062">MSSEHPVAIRATQLSKTYRVFKHPLDRLRQLFSQLQKRTYYTPAHALDGVSFEVERGEAVGIVGRNGSGKSTLLQVICGTLRPNSGAVSVIGRVSPLLELGSGFNPEFTGRENVYLSAAVLGLSRRETDMRFEEITQFASIGEYLERPVKTYSSGMFARLAFSVAVHVDPDILVVDEALSVGDLGFQQKCIKRMLALRKQGVTLLFVSHDPYQVKAVCQRALYLRAGRLVNFGEAGSVVDAYLADLHSGAGFKCGSEEGVAPEERPTVKISTIRLLDAAGEPLQCVRTGDSIRLSFSFERLCEDLHEPLSFVFNLYRADGLYVCGATTLMDGHKPFARMPAGRVTIRFPSFPLLAGRYHWRVAVNDEYGLSVLTKAEGVCPFVVEDGFKAVGAFDLPRQWQVEHWASM</sequence>
<reference evidence="6 7" key="1">
    <citation type="journal article" date="2020" name="Microorganisms">
        <title>Osmotic Adaptation and Compatible Solute Biosynthesis of Phototrophic Bacteria as Revealed from Genome Analyses.</title>
        <authorList>
            <person name="Imhoff J.F."/>
            <person name="Rahn T."/>
            <person name="Kunzel S."/>
            <person name="Keller A."/>
            <person name="Neulinger S.C."/>
        </authorList>
    </citation>
    <scope>NUCLEOTIDE SEQUENCE [LARGE SCALE GENOMIC DNA]</scope>
    <source>
        <strain evidence="6 7">DSM 25653</strain>
    </source>
</reference>
<dbReference type="AlphaFoldDB" id="A0A9X1B3A0"/>
<proteinExistence type="inferred from homology"/>
<dbReference type="GO" id="GO:0016887">
    <property type="term" value="F:ATP hydrolysis activity"/>
    <property type="evidence" value="ECO:0007669"/>
    <property type="project" value="InterPro"/>
</dbReference>
<feature type="domain" description="ABC transporter" evidence="5">
    <location>
        <begin position="26"/>
        <end position="251"/>
    </location>
</feature>
<dbReference type="EMBL" id="NRRY01000004">
    <property type="protein sequence ID" value="MBK1617744.1"/>
    <property type="molecule type" value="Genomic_DNA"/>
</dbReference>
<evidence type="ECO:0000256" key="1">
    <source>
        <dbReference type="ARBA" id="ARBA00005417"/>
    </source>
</evidence>
<dbReference type="CDD" id="cd03220">
    <property type="entry name" value="ABC_KpsT_Wzt"/>
    <property type="match status" value="1"/>
</dbReference>
<dbReference type="SMART" id="SM00382">
    <property type="entry name" value="AAA"/>
    <property type="match status" value="1"/>
</dbReference>
<keyword evidence="2" id="KW-0813">Transport</keyword>
<dbReference type="Pfam" id="PF00005">
    <property type="entry name" value="ABC_tran"/>
    <property type="match status" value="1"/>
</dbReference>
<dbReference type="PROSITE" id="PS00211">
    <property type="entry name" value="ABC_TRANSPORTER_1"/>
    <property type="match status" value="1"/>
</dbReference>
<dbReference type="InterPro" id="IPR015860">
    <property type="entry name" value="ABC_transpr_TagH-like"/>
</dbReference>
<gene>
    <name evidence="6" type="ORF">CKO42_04595</name>
</gene>
<comment type="caution">
    <text evidence="6">The sequence shown here is derived from an EMBL/GenBank/DDBJ whole genome shotgun (WGS) entry which is preliminary data.</text>
</comment>
<dbReference type="GO" id="GO:0140359">
    <property type="term" value="F:ABC-type transporter activity"/>
    <property type="evidence" value="ECO:0007669"/>
    <property type="project" value="InterPro"/>
</dbReference>
<dbReference type="Proteomes" id="UP001138768">
    <property type="component" value="Unassembled WGS sequence"/>
</dbReference>
<dbReference type="InterPro" id="IPR017871">
    <property type="entry name" value="ABC_transporter-like_CS"/>
</dbReference>
<dbReference type="Pfam" id="PF14524">
    <property type="entry name" value="Wzt_C"/>
    <property type="match status" value="1"/>
</dbReference>
<keyword evidence="3" id="KW-0547">Nucleotide-binding</keyword>
<dbReference type="PANTHER" id="PTHR46743:SF2">
    <property type="entry name" value="TEICHOIC ACIDS EXPORT ATP-BINDING PROTEIN TAGH"/>
    <property type="match status" value="1"/>
</dbReference>
<dbReference type="CDD" id="cd10147">
    <property type="entry name" value="Wzt_C-like"/>
    <property type="match status" value="1"/>
</dbReference>
<name>A0A9X1B3A0_9GAMM</name>
<evidence type="ECO:0000313" key="7">
    <source>
        <dbReference type="Proteomes" id="UP001138768"/>
    </source>
</evidence>
<comment type="similarity">
    <text evidence="1">Belongs to the ABC transporter superfamily.</text>
</comment>
<dbReference type="InterPro" id="IPR003593">
    <property type="entry name" value="AAA+_ATPase"/>
</dbReference>
<dbReference type="InterPro" id="IPR003439">
    <property type="entry name" value="ABC_transporter-like_ATP-bd"/>
</dbReference>
<protein>
    <recommendedName>
        <fullName evidence="5">ABC transporter domain-containing protein</fullName>
    </recommendedName>
</protein>
<keyword evidence="4" id="KW-0067">ATP-binding</keyword>
<dbReference type="GO" id="GO:0016020">
    <property type="term" value="C:membrane"/>
    <property type="evidence" value="ECO:0007669"/>
    <property type="project" value="InterPro"/>
</dbReference>
<evidence type="ECO:0000259" key="5">
    <source>
        <dbReference type="PROSITE" id="PS50893"/>
    </source>
</evidence>
<dbReference type="Gene3D" id="3.40.50.300">
    <property type="entry name" value="P-loop containing nucleotide triphosphate hydrolases"/>
    <property type="match status" value="1"/>
</dbReference>
<evidence type="ECO:0000256" key="2">
    <source>
        <dbReference type="ARBA" id="ARBA00022448"/>
    </source>
</evidence>
<dbReference type="PANTHER" id="PTHR46743">
    <property type="entry name" value="TEICHOIC ACIDS EXPORT ATP-BINDING PROTEIN TAGH"/>
    <property type="match status" value="1"/>
</dbReference>
<evidence type="ECO:0000256" key="3">
    <source>
        <dbReference type="ARBA" id="ARBA00022741"/>
    </source>
</evidence>
<keyword evidence="7" id="KW-1185">Reference proteome</keyword>
<dbReference type="InterPro" id="IPR027417">
    <property type="entry name" value="P-loop_NTPase"/>
</dbReference>
<dbReference type="SUPFAM" id="SSF52540">
    <property type="entry name" value="P-loop containing nucleoside triphosphate hydrolases"/>
    <property type="match status" value="1"/>
</dbReference>